<comment type="caution">
    <text evidence="2">The sequence shown here is derived from an EMBL/GenBank/DDBJ whole genome shotgun (WGS) entry which is preliminary data.</text>
</comment>
<protein>
    <recommendedName>
        <fullName evidence="4">DUF4136 domain-containing protein</fullName>
    </recommendedName>
</protein>
<evidence type="ECO:0000256" key="1">
    <source>
        <dbReference type="SAM" id="SignalP"/>
    </source>
</evidence>
<name>A0A2V3UYT6_9SPHN</name>
<evidence type="ECO:0000313" key="2">
    <source>
        <dbReference type="EMBL" id="PXW74510.1"/>
    </source>
</evidence>
<sequence>MIRAAVLAAAVIVLAGCAAPVVTRVDAVGPLALPRNASFAVAPVPDDASILNGQARDMVAAALRQRGWRQTGIENADYVLAVTLADRPATIALKSGNDEGTTAEILAPAADRRTSRGCAERDHRLVFTLTDRPSGSMAFSSAASEFHCKAGLNDSLPHLVTAAVEGLDAGSGRVALSRKGLR</sequence>
<dbReference type="EMBL" id="QJJM01000008">
    <property type="protein sequence ID" value="PXW74510.1"/>
    <property type="molecule type" value="Genomic_DNA"/>
</dbReference>
<feature type="chain" id="PRO_5016033446" description="DUF4136 domain-containing protein" evidence="1">
    <location>
        <begin position="19"/>
        <end position="182"/>
    </location>
</feature>
<keyword evidence="1" id="KW-0732">Signal</keyword>
<organism evidence="2 3">
    <name type="scientific">Blastomonas natatoria</name>
    <dbReference type="NCBI Taxonomy" id="34015"/>
    <lineage>
        <taxon>Bacteria</taxon>
        <taxon>Pseudomonadati</taxon>
        <taxon>Pseudomonadota</taxon>
        <taxon>Alphaproteobacteria</taxon>
        <taxon>Sphingomonadales</taxon>
        <taxon>Sphingomonadaceae</taxon>
        <taxon>Blastomonas</taxon>
    </lineage>
</organism>
<accession>A0A2V3UYT6</accession>
<reference evidence="2 3" key="1">
    <citation type="submission" date="2018-05" db="EMBL/GenBank/DDBJ databases">
        <title>Genomic Encyclopedia of Type Strains, Phase IV (KMG-IV): sequencing the most valuable type-strain genomes for metagenomic binning, comparative biology and taxonomic classification.</title>
        <authorList>
            <person name="Goeker M."/>
        </authorList>
    </citation>
    <scope>NUCLEOTIDE SEQUENCE [LARGE SCALE GENOMIC DNA]</scope>
    <source>
        <strain evidence="2 3">DSM 3183</strain>
    </source>
</reference>
<proteinExistence type="predicted"/>
<dbReference type="AlphaFoldDB" id="A0A2V3UYT6"/>
<evidence type="ECO:0008006" key="4">
    <source>
        <dbReference type="Google" id="ProtNLM"/>
    </source>
</evidence>
<dbReference type="OrthoDB" id="7594239at2"/>
<evidence type="ECO:0000313" key="3">
    <source>
        <dbReference type="Proteomes" id="UP000248014"/>
    </source>
</evidence>
<dbReference type="Proteomes" id="UP000248014">
    <property type="component" value="Unassembled WGS sequence"/>
</dbReference>
<feature type="signal peptide" evidence="1">
    <location>
        <begin position="1"/>
        <end position="18"/>
    </location>
</feature>
<dbReference type="RefSeq" id="WP_110299184.1">
    <property type="nucleotide sequence ID" value="NZ_QJJM01000008.1"/>
</dbReference>
<dbReference type="PROSITE" id="PS51257">
    <property type="entry name" value="PROKAR_LIPOPROTEIN"/>
    <property type="match status" value="1"/>
</dbReference>
<gene>
    <name evidence="2" type="ORF">C7451_108172</name>
</gene>
<keyword evidence="3" id="KW-1185">Reference proteome</keyword>